<keyword evidence="4" id="KW-1185">Reference proteome</keyword>
<gene>
    <name evidence="3" type="ORF">WH47_05107</name>
</gene>
<sequence length="346" mass="38974">MEKHFASLKLLDTDTDWKLTEAVSYSNLPSSHRMAVKQIYQSDSKFNLVRQYSCEESFDQDANARQLQVSEILQTDDDKYNTECQMTNSYSDSFWRFSTSNGILKAAKFLPNKASNEVGQDKVENISAVNESKFSLPCTVANADVENKTNRVSFAESRNSGKANTEIKRTDTTKEKEKNENTYKDLKKRFRPLIVKKKNPTNKKMNVYYCSCLTVCIIPAIVVMFALFFNLDQTERICNCETLLSNASGTGVGKSYTAKIITKHFPLKNDIFIYDAVLDPMADKKIDLSIVPYEPLNEEALEICITEAALTSGLTLTSDQVNEIKQSLILSGSGCKKAYAKVQVIH</sequence>
<dbReference type="OrthoDB" id="8191652at2759"/>
<reference evidence="3 4" key="1">
    <citation type="submission" date="2015-07" db="EMBL/GenBank/DDBJ databases">
        <title>The genome of Habropoda laboriosa.</title>
        <authorList>
            <person name="Pan H."/>
            <person name="Kapheim K."/>
        </authorList>
    </citation>
    <scope>NUCLEOTIDE SEQUENCE [LARGE SCALE GENOMIC DNA]</scope>
    <source>
        <strain evidence="3">0110345459</strain>
    </source>
</reference>
<proteinExistence type="predicted"/>
<evidence type="ECO:0000256" key="2">
    <source>
        <dbReference type="SAM" id="Phobius"/>
    </source>
</evidence>
<feature type="transmembrane region" description="Helical" evidence="2">
    <location>
        <begin position="206"/>
        <end position="229"/>
    </location>
</feature>
<evidence type="ECO:0000313" key="3">
    <source>
        <dbReference type="EMBL" id="KOC61503.1"/>
    </source>
</evidence>
<keyword evidence="2" id="KW-0812">Transmembrane</keyword>
<protein>
    <submittedName>
        <fullName evidence="3">Uncharacterized protein</fullName>
    </submittedName>
</protein>
<keyword evidence="2" id="KW-1133">Transmembrane helix</keyword>
<dbReference type="EMBL" id="KQ414758">
    <property type="protein sequence ID" value="KOC61503.1"/>
    <property type="molecule type" value="Genomic_DNA"/>
</dbReference>
<organism evidence="3 4">
    <name type="scientific">Habropoda laboriosa</name>
    <dbReference type="NCBI Taxonomy" id="597456"/>
    <lineage>
        <taxon>Eukaryota</taxon>
        <taxon>Metazoa</taxon>
        <taxon>Ecdysozoa</taxon>
        <taxon>Arthropoda</taxon>
        <taxon>Hexapoda</taxon>
        <taxon>Insecta</taxon>
        <taxon>Pterygota</taxon>
        <taxon>Neoptera</taxon>
        <taxon>Endopterygota</taxon>
        <taxon>Hymenoptera</taxon>
        <taxon>Apocrita</taxon>
        <taxon>Aculeata</taxon>
        <taxon>Apoidea</taxon>
        <taxon>Anthophila</taxon>
        <taxon>Apidae</taxon>
        <taxon>Habropoda</taxon>
    </lineage>
</organism>
<accession>A0A0L7QS92</accession>
<dbReference type="AlphaFoldDB" id="A0A0L7QS92"/>
<feature type="compositionally biased region" description="Basic and acidic residues" evidence="1">
    <location>
        <begin position="165"/>
        <end position="180"/>
    </location>
</feature>
<keyword evidence="2" id="KW-0472">Membrane</keyword>
<dbReference type="Proteomes" id="UP000053825">
    <property type="component" value="Unassembled WGS sequence"/>
</dbReference>
<evidence type="ECO:0000313" key="4">
    <source>
        <dbReference type="Proteomes" id="UP000053825"/>
    </source>
</evidence>
<evidence type="ECO:0000256" key="1">
    <source>
        <dbReference type="SAM" id="MobiDB-lite"/>
    </source>
</evidence>
<name>A0A0L7QS92_9HYME</name>
<feature type="region of interest" description="Disordered" evidence="1">
    <location>
        <begin position="155"/>
        <end position="180"/>
    </location>
</feature>